<dbReference type="EMBL" id="JAPWDV010000003">
    <property type="protein sequence ID" value="KAJ6217136.1"/>
    <property type="molecule type" value="Genomic_DNA"/>
</dbReference>
<dbReference type="FunFam" id="3.40.50.300:FF:000342">
    <property type="entry name" value="Protein strawberry notch homolog 2"/>
    <property type="match status" value="1"/>
</dbReference>
<feature type="domain" description="Yippee" evidence="16">
    <location>
        <begin position="2987"/>
        <end position="3086"/>
    </location>
</feature>
<feature type="region of interest" description="Disordered" evidence="13">
    <location>
        <begin position="1693"/>
        <end position="1716"/>
    </location>
</feature>
<dbReference type="PROSITE" id="PS50105">
    <property type="entry name" value="SAM_DOMAIN"/>
    <property type="match status" value="1"/>
</dbReference>
<feature type="region of interest" description="Disordered" evidence="13">
    <location>
        <begin position="1009"/>
        <end position="1039"/>
    </location>
</feature>
<dbReference type="PANTHER" id="PTHR12706:SF30">
    <property type="entry name" value="PROTEIN STRAWBERRY NOTCH-RELATED"/>
    <property type="match status" value="1"/>
</dbReference>
<feature type="domain" description="SAM" evidence="14">
    <location>
        <begin position="2692"/>
        <end position="2751"/>
    </location>
</feature>
<feature type="domain" description="PARP catalytic" evidence="15">
    <location>
        <begin position="2806"/>
        <end position="3011"/>
    </location>
</feature>
<dbReference type="Gene3D" id="1.10.150.50">
    <property type="entry name" value="Transcription Factor, Ets-1"/>
    <property type="match status" value="1"/>
</dbReference>
<evidence type="ECO:0000259" key="15">
    <source>
        <dbReference type="PROSITE" id="PS51059"/>
    </source>
</evidence>
<feature type="repeat" description="ANK" evidence="11">
    <location>
        <begin position="2396"/>
        <end position="2428"/>
    </location>
</feature>
<feature type="compositionally biased region" description="Low complexity" evidence="13">
    <location>
        <begin position="225"/>
        <end position="238"/>
    </location>
</feature>
<feature type="region of interest" description="Disordered" evidence="13">
    <location>
        <begin position="383"/>
        <end position="403"/>
    </location>
</feature>
<evidence type="ECO:0000313" key="18">
    <source>
        <dbReference type="Proteomes" id="UP001142055"/>
    </source>
</evidence>
<evidence type="ECO:0000313" key="17">
    <source>
        <dbReference type="EMBL" id="KAJ6217136.1"/>
    </source>
</evidence>
<evidence type="ECO:0000256" key="11">
    <source>
        <dbReference type="PROSITE-ProRule" id="PRU00023"/>
    </source>
</evidence>
<dbReference type="GO" id="GO:0044218">
    <property type="term" value="C:other organism cell membrane"/>
    <property type="evidence" value="ECO:0007669"/>
    <property type="project" value="UniProtKB-KW"/>
</dbReference>
<feature type="compositionally biased region" description="Low complexity" evidence="13">
    <location>
        <begin position="387"/>
        <end position="399"/>
    </location>
</feature>
<evidence type="ECO:0000256" key="12">
    <source>
        <dbReference type="RuleBase" id="RU362114"/>
    </source>
</evidence>
<feature type="compositionally biased region" description="Acidic residues" evidence="13">
    <location>
        <begin position="962"/>
        <end position="972"/>
    </location>
</feature>
<dbReference type="InterPro" id="IPR034751">
    <property type="entry name" value="Yippee"/>
</dbReference>
<dbReference type="InterPro" id="IPR026937">
    <property type="entry name" value="SBNO_Helicase_C_dom"/>
</dbReference>
<feature type="compositionally biased region" description="Low complexity" evidence="13">
    <location>
        <begin position="2639"/>
        <end position="2670"/>
    </location>
</feature>
<dbReference type="InterPro" id="IPR001660">
    <property type="entry name" value="SAM"/>
</dbReference>
<dbReference type="InterPro" id="IPR036770">
    <property type="entry name" value="Ankyrin_rpt-contain_sf"/>
</dbReference>
<dbReference type="Pfam" id="PF12796">
    <property type="entry name" value="Ank_2"/>
    <property type="match status" value="5"/>
</dbReference>
<feature type="repeat" description="ANK" evidence="11">
    <location>
        <begin position="2462"/>
        <end position="2494"/>
    </location>
</feature>
<keyword evidence="3" id="KW-0268">Exocytosis</keyword>
<dbReference type="InterPro" id="IPR002110">
    <property type="entry name" value="Ankyrin_rpt"/>
</dbReference>
<comment type="subcellular location">
    <subcellularLocation>
        <location evidence="1">Target cell membrane</location>
    </subcellularLocation>
</comment>
<keyword evidence="4" id="KW-1052">Target cell membrane</keyword>
<evidence type="ECO:0000256" key="10">
    <source>
        <dbReference type="ARBA" id="ARBA00023298"/>
    </source>
</evidence>
<feature type="repeat" description="ANK" evidence="11">
    <location>
        <begin position="1774"/>
        <end position="1806"/>
    </location>
</feature>
<dbReference type="PROSITE" id="PS51792">
    <property type="entry name" value="YIPPEE"/>
    <property type="match status" value="1"/>
</dbReference>
<feature type="region of interest" description="Disordered" evidence="13">
    <location>
        <begin position="224"/>
        <end position="243"/>
    </location>
</feature>
<dbReference type="SUPFAM" id="SSF52540">
    <property type="entry name" value="P-loop containing nucleoside triphosphate hydrolases"/>
    <property type="match status" value="2"/>
</dbReference>
<keyword evidence="4" id="KW-0472">Membrane</keyword>
<keyword evidence="11" id="KW-0040">ANK repeat</keyword>
<dbReference type="GO" id="GO:0006887">
    <property type="term" value="P:exocytosis"/>
    <property type="evidence" value="ECO:0007669"/>
    <property type="project" value="UniProtKB-KW"/>
</dbReference>
<dbReference type="InterPro" id="IPR039187">
    <property type="entry name" value="SNO_AAA"/>
</dbReference>
<accession>A0A9Q0RLA1</accession>
<dbReference type="InterPro" id="IPR012317">
    <property type="entry name" value="Poly(ADP-ribose)pol_cat_dom"/>
</dbReference>
<keyword evidence="7" id="KW-0805">Transcription regulation</keyword>
<evidence type="ECO:0000256" key="2">
    <source>
        <dbReference type="ARBA" id="ARBA00006992"/>
    </source>
</evidence>
<evidence type="ECO:0000256" key="9">
    <source>
        <dbReference type="ARBA" id="ARBA00023163"/>
    </source>
</evidence>
<dbReference type="SMART" id="SM00454">
    <property type="entry name" value="SAM"/>
    <property type="match status" value="1"/>
</dbReference>
<feature type="repeat" description="ANK" evidence="11">
    <location>
        <begin position="2126"/>
        <end position="2158"/>
    </location>
</feature>
<dbReference type="InterPro" id="IPR057332">
    <property type="entry name" value="SBNO_a/b_dom"/>
</dbReference>
<dbReference type="PRINTS" id="PR01415">
    <property type="entry name" value="ANKYRIN"/>
</dbReference>
<dbReference type="GO" id="GO:0031490">
    <property type="term" value="F:chromatin DNA binding"/>
    <property type="evidence" value="ECO:0007669"/>
    <property type="project" value="TreeGrafter"/>
</dbReference>
<evidence type="ECO:0000259" key="16">
    <source>
        <dbReference type="PROSITE" id="PS51792"/>
    </source>
</evidence>
<keyword evidence="6" id="KW-0862">Zinc</keyword>
<evidence type="ECO:0000256" key="6">
    <source>
        <dbReference type="ARBA" id="ARBA00022833"/>
    </source>
</evidence>
<feature type="repeat" description="ANK" evidence="11">
    <location>
        <begin position="2276"/>
        <end position="2308"/>
    </location>
</feature>
<dbReference type="SUPFAM" id="SSF47769">
    <property type="entry name" value="SAM/Pointed domain"/>
    <property type="match status" value="1"/>
</dbReference>
<dbReference type="InterPro" id="IPR026741">
    <property type="entry name" value="SNO"/>
</dbReference>
<evidence type="ECO:0000256" key="8">
    <source>
        <dbReference type="ARBA" id="ARBA00023028"/>
    </source>
</evidence>
<reference evidence="17" key="1">
    <citation type="submission" date="2022-12" db="EMBL/GenBank/DDBJ databases">
        <title>Genome assemblies of Blomia tropicalis.</title>
        <authorList>
            <person name="Cui Y."/>
        </authorList>
    </citation>
    <scope>NUCLEOTIDE SEQUENCE</scope>
    <source>
        <tissue evidence="17">Adult mites</tissue>
    </source>
</reference>
<dbReference type="Pfam" id="PF13637">
    <property type="entry name" value="Ank_4"/>
    <property type="match status" value="1"/>
</dbReference>
<feature type="repeat" description="ANK" evidence="11">
    <location>
        <begin position="2159"/>
        <end position="2191"/>
    </location>
</feature>
<keyword evidence="12" id="KW-0808">Transferase</keyword>
<dbReference type="Gene3D" id="6.20.320.10">
    <property type="match status" value="1"/>
</dbReference>
<keyword evidence="5" id="KW-0479">Metal-binding</keyword>
<dbReference type="CDD" id="cd09524">
    <property type="entry name" value="SAM_tankyrase1_2"/>
    <property type="match status" value="1"/>
</dbReference>
<evidence type="ECO:0000256" key="1">
    <source>
        <dbReference type="ARBA" id="ARBA00004175"/>
    </source>
</evidence>
<evidence type="ECO:0000256" key="5">
    <source>
        <dbReference type="ARBA" id="ARBA00022723"/>
    </source>
</evidence>
<evidence type="ECO:0000256" key="7">
    <source>
        <dbReference type="ARBA" id="ARBA00023015"/>
    </source>
</evidence>
<dbReference type="GO" id="GO:0005634">
    <property type="term" value="C:nucleus"/>
    <property type="evidence" value="ECO:0007669"/>
    <property type="project" value="TreeGrafter"/>
</dbReference>
<keyword evidence="8" id="KW-0528">Neurotoxin</keyword>
<dbReference type="SUPFAM" id="SSF56399">
    <property type="entry name" value="ADP-ribosylation"/>
    <property type="match status" value="1"/>
</dbReference>
<keyword evidence="8" id="KW-0800">Toxin</keyword>
<dbReference type="GO" id="GO:0006355">
    <property type="term" value="P:regulation of DNA-templated transcription"/>
    <property type="evidence" value="ECO:0007669"/>
    <property type="project" value="InterPro"/>
</dbReference>
<evidence type="ECO:0000256" key="4">
    <source>
        <dbReference type="ARBA" id="ARBA00022537"/>
    </source>
</evidence>
<dbReference type="Gene3D" id="1.25.40.20">
    <property type="entry name" value="Ankyrin repeat-containing domain"/>
    <property type="match status" value="5"/>
</dbReference>
<dbReference type="Pfam" id="PF13872">
    <property type="entry name" value="AAA_34"/>
    <property type="match status" value="1"/>
</dbReference>
<protein>
    <recommendedName>
        <fullName evidence="12">Poly [ADP-ribose] polymerase</fullName>
        <shortName evidence="12">PARP</shortName>
        <ecNumber evidence="12">2.4.2.-</ecNumber>
    </recommendedName>
</protein>
<dbReference type="Gene3D" id="3.90.228.10">
    <property type="match status" value="1"/>
</dbReference>
<dbReference type="InterPro" id="IPR004910">
    <property type="entry name" value="Yippee/Mis18/Cereblon"/>
</dbReference>
<dbReference type="InterPro" id="IPR027417">
    <property type="entry name" value="P-loop_NTPase"/>
</dbReference>
<feature type="repeat" description="ANK" evidence="11">
    <location>
        <begin position="1993"/>
        <end position="2025"/>
    </location>
</feature>
<dbReference type="SMART" id="SM00248">
    <property type="entry name" value="ANK"/>
    <property type="match status" value="16"/>
</dbReference>
<dbReference type="PROSITE" id="PS50088">
    <property type="entry name" value="ANK_REPEAT"/>
    <property type="match status" value="12"/>
</dbReference>
<dbReference type="Pfam" id="PF13871">
    <property type="entry name" value="Helicase_C_4"/>
    <property type="match status" value="1"/>
</dbReference>
<dbReference type="SUPFAM" id="SSF48403">
    <property type="entry name" value="Ankyrin repeat"/>
    <property type="match status" value="3"/>
</dbReference>
<dbReference type="InterPro" id="IPR013761">
    <property type="entry name" value="SAM/pointed_sf"/>
</dbReference>
<dbReference type="Proteomes" id="UP001142055">
    <property type="component" value="Chromosome 3"/>
</dbReference>
<dbReference type="FunFam" id="3.90.228.10:FF:000001">
    <property type="entry name" value="Poly [ADP-ribose] polymerase tankyrase-2"/>
    <property type="match status" value="1"/>
</dbReference>
<dbReference type="CDD" id="cd01438">
    <property type="entry name" value="tankyrase_like"/>
    <property type="match status" value="1"/>
</dbReference>
<feature type="repeat" description="ANK" evidence="11">
    <location>
        <begin position="2429"/>
        <end position="2461"/>
    </location>
</feature>
<keyword evidence="18" id="KW-1185">Reference proteome</keyword>
<dbReference type="EC" id="2.4.2.-" evidence="12"/>
<keyword evidence="10" id="KW-1053">Target membrane</keyword>
<evidence type="ECO:0000256" key="3">
    <source>
        <dbReference type="ARBA" id="ARBA00022483"/>
    </source>
</evidence>
<dbReference type="FunFam" id="1.25.40.20:FF:000009">
    <property type="entry name" value="Poly [ADP-ribose] polymerase"/>
    <property type="match status" value="2"/>
</dbReference>
<proteinExistence type="inferred from homology"/>
<dbReference type="Pfam" id="PF25373">
    <property type="entry name" value="SBNO"/>
    <property type="match status" value="1"/>
</dbReference>
<gene>
    <name evidence="17" type="ORF">RDWZM_008293</name>
</gene>
<dbReference type="FunFam" id="1.25.40.20:FF:000356">
    <property type="entry name" value="Poly [ADP-ribose] polymerase"/>
    <property type="match status" value="1"/>
</dbReference>
<comment type="similarity">
    <text evidence="2">Belongs to the SBNO family.</text>
</comment>
<keyword evidence="12" id="KW-0520">NAD</keyword>
<dbReference type="GO" id="GO:0042393">
    <property type="term" value="F:histone binding"/>
    <property type="evidence" value="ECO:0007669"/>
    <property type="project" value="TreeGrafter"/>
</dbReference>
<dbReference type="GO" id="GO:0044231">
    <property type="term" value="C:host cell presynaptic membrane"/>
    <property type="evidence" value="ECO:0007669"/>
    <property type="project" value="UniProtKB-KW"/>
</dbReference>
<feature type="region of interest" description="Disordered" evidence="13">
    <location>
        <begin position="953"/>
        <end position="972"/>
    </location>
</feature>
<feature type="repeat" description="ANK" evidence="11">
    <location>
        <begin position="1807"/>
        <end position="1839"/>
    </location>
</feature>
<organism evidence="17 18">
    <name type="scientific">Blomia tropicalis</name>
    <name type="common">Mite</name>
    <dbReference type="NCBI Taxonomy" id="40697"/>
    <lineage>
        <taxon>Eukaryota</taxon>
        <taxon>Metazoa</taxon>
        <taxon>Ecdysozoa</taxon>
        <taxon>Arthropoda</taxon>
        <taxon>Chelicerata</taxon>
        <taxon>Arachnida</taxon>
        <taxon>Acari</taxon>
        <taxon>Acariformes</taxon>
        <taxon>Sarcoptiformes</taxon>
        <taxon>Astigmata</taxon>
        <taxon>Glycyphagoidea</taxon>
        <taxon>Echimyopodidae</taxon>
        <taxon>Blomia</taxon>
    </lineage>
</organism>
<evidence type="ECO:0000256" key="13">
    <source>
        <dbReference type="SAM" id="MobiDB-lite"/>
    </source>
</evidence>
<comment type="caution">
    <text evidence="17">The sequence shown here is derived from an EMBL/GenBank/DDBJ whole genome shotgun (WGS) entry which is preliminary data.</text>
</comment>
<dbReference type="PANTHER" id="PTHR12706">
    <property type="entry name" value="STRAWBERRY NOTCH-RELATED"/>
    <property type="match status" value="1"/>
</dbReference>
<dbReference type="Pfam" id="PF03226">
    <property type="entry name" value="Yippee-Mis18"/>
    <property type="match status" value="1"/>
</dbReference>
<keyword evidence="12" id="KW-0328">Glycosyltransferase</keyword>
<dbReference type="GO" id="GO:0046872">
    <property type="term" value="F:metal ion binding"/>
    <property type="evidence" value="ECO:0007669"/>
    <property type="project" value="UniProtKB-KW"/>
</dbReference>
<dbReference type="PROSITE" id="PS51059">
    <property type="entry name" value="PARP_CATALYTIC"/>
    <property type="match status" value="1"/>
</dbReference>
<feature type="region of interest" description="Disordered" evidence="13">
    <location>
        <begin position="2621"/>
        <end position="2670"/>
    </location>
</feature>
<dbReference type="GO" id="GO:0003950">
    <property type="term" value="F:NAD+ poly-ADP-ribosyltransferase activity"/>
    <property type="evidence" value="ECO:0007669"/>
    <property type="project" value="UniProtKB-UniRule"/>
</dbReference>
<dbReference type="Pfam" id="PF07647">
    <property type="entry name" value="SAM_2"/>
    <property type="match status" value="1"/>
</dbReference>
<feature type="repeat" description="ANK" evidence="11">
    <location>
        <begin position="2309"/>
        <end position="2341"/>
    </location>
</feature>
<keyword evidence="9" id="KW-0804">Transcription</keyword>
<feature type="repeat" description="ANK" evidence="11">
    <location>
        <begin position="1927"/>
        <end position="1959"/>
    </location>
</feature>
<dbReference type="Pfam" id="PF00644">
    <property type="entry name" value="PARP"/>
    <property type="match status" value="1"/>
</dbReference>
<sequence length="3098" mass="341588">MNGQDILSAALDQCGLGDLFSTSPVISQNESIEPSPIVSGQVEIQSERISPISVINPQNENTNQTFPTSSVPIGTTSSQAIETVPMVVRSVNNNQETRPTLSIPYTQPPLQINKIKKIIIRKVASNAKPTTQGITTINGNTIKQNIVTLNNTSSCKINGNAILTTKQNPKKIVTIQGNKVNLANSSVNTSLAKYPIRETMESSNVVSSKNVIIKNSSPIVSVVKPSTQPSSTPNTTVSINNPPKINGSQMVQLIDGKIFQLNGPLTTIGNNDSANRVITIKTIRSPLAYSKPISSQHIQLSSLSAPTSPVSPAVITNVSKSIGVSATISNGISSISNGASTPLSAPPVLGTSLSLPQNLIPTIVNKSLISKSNAAVIGRRINGKNVSTSSSDPSSPTTSCNSIISTPEANQEEQIDRAIMLEEVRRLIEDQEEEEFANLETFADYMPAKLRIGNRHPDLIVETASLSSIPPPDVYYRLSIPDEVIDDGRLSALQLESIIYASQQHENILPDGCRSGFLIGDGAGVGKGRTVAGIIFENYLHGRKRSLWFSVSTDLKYDAERDLNDIGAGKIEVHLLNKFKYGYKIHTPENDNVKRGVIFSTYNSLIGESTSVSGKYSTRFNQIIQWCGEDFDGVIIFDECHKAKNLFPSGTTRATKTGQMVLELQRRLPKARVVYASATGATEPKNMGYMTRLGIWGPGTPFDDFNHFVQTVEKRGVGAMELVAIDLKMRGMYVARQLSFKGVSFRIEHVPLSREFIRIYNCCCRLWVSAKIKFEKALDLMGADPQVSKSVWTQFWAAHQRFFKYLCIASKVKFAVAFVKEALRCNKSIVIGLQSTGEARTLEALDDNGGELNDFVSTAKSVFQSLIEKHFPAPNRKKLAKILGNDTSFFDQFGIKLSRNDRDEIVVSSFDENYDESIEEAKNRVKKAQSFFDSENESESDDFVDVDDYDQLKSKDTKESSDSSDIDSDDLDDIDEIMDEKLGLKSKNGFNGKSSNAVKFMDILLGPSSASSKRKAKSKKRSKAPVKKQKLAKPKKSMKSKYEKFYNGYEKVSEDVGGYCEHLRDELVQQLESFGERLPPNTLDELIDELGGPENVAEMTGRKGRVVSTEEGLVQYEARTDNDVSLEMLNLVEKQRFMDDDKRVAIISEAASSGISLHADRRVKNRWRRVHITVELPWSADRAIQQFGRTHRSNQVSAPEYVFLISNLAGEKRFASIVAKRLESLGALTHGDRRATESRDLSQFNIDTKYGRQALEIVMKTIIGSADANPLVSTPEYYNGDFFEDCREGLAGVGIVTIDRKSGSCILDKDHGNINKFLNRLLGLEVHLQNALFSYFNDTMEAVIKRAKRTGKYDSGIIDLSSDVGNVQKLNEENFIMKSSSGATKIQLHTVSIDRGLHYEKAINMYQQAIEEDDYFKDDIGFYVSSSTYQVRKTIFLAIPEVPSKNQDVKQIFRIYKPSAGLQSKFETKSSLRDRGTKLSDMKEIETIWSEHYEQSESKCSHLLLFGRCKAADRHAHNYPNNGLPTDPLLHIPNCDFGIRKRTYCILSGSVLTVWPEIEKMIPHIQSHKLQIVRLKTDDGKKYIVPLTSCPDAITTSTPPIESVVGNDTSQHSRITSPTLDSIRTVQSSTFTSTTSRESSNLPTYQNNYYDNNLPLYSNDSAINSNVKTNSTSLLSSQQAYPVSTMVSMASTSKNSESNDQNVNSPNFQNYTSTTHKNGPLLLPSNLSNPTIDTQLDQVQVSKEIFTACKMGDIAKLKKYLLPSNVNIRDNIGGRSTPLHFASGFGRLVVVEYLIKNGANIHAKDDGGLVPLHNACSFGHVEVVRLLLKNGADSNVKDNWQFTPLMEAAIKSKLEVCIVLLQNGADPTLCNSEGKTALELASNITKPILSGEYKKDELLEAARNGNEERLTSLLTPLNVNCHAADGRKSTPLHLAAGYNRIKIVQLLLRNGGDVHAKDKGGLVPLHNSCSYGHFEVSELLIKHGANVNASDLWQFTPLHEAAAKMRIEVCSLLLAHGADPTLVNCHGKTVLDICPTRELQDRITREYRGHCFFESVINATDVAKVKKLITPESITFKDPFTGDGPLHVAVSINCTNGNNSMSPKLRKQLVELLIRKNGNVNDKNLNCLTPLHIAADKGYTDLMEVLLKHGAKIDSIDSFGQTALHRAARAGQLNSCQTLLSYGANLSVVNIQGATAEQIASNEAIVKLISNHRLTLKGNAEVRLLEASRSGELDIVRTILDKHPHLVNCRDVDGRQSTPLHFAAGFNRIEVVVYLLDHVPLHNACSYGHYEVAELLVKKGANVNATDLWKFTALHEASSKGKIEIVRLLLCYGADVNKKNRDGSTAIDLVRPEDQEIADLLMGNSAILDAAKKGELPRLMRLITPKNVNCRDCQGRNSTPLHLAAGYNNFEVAKYLLEQGADVNAPDKGGLIPLHNAASYGHLDIAALLIKHDTNVNATDRWGFTPLHEAAQKGRTQLCALLLAHGADPLLKNHESQTALDLASAEDVKCLLIDAQVEPPIYSTSSITAVIPQNPNTIKPNLSNVNNSSNSSDIASPTPTLLSEAELDSSNQNSGNDFHQNLQHILFRMNSFTTSSSVEADIPSSLALLIAQRNADNVNGDCDSSIADKNGPLSGDGQSSNVHSGSSSSTQMDNDSTVSSSNISTSNSSTIVNNKPPLITHYLPISNLPPITIPAFLMTIGLEFLTDILTREHITMDILAEMGHEELKQIGVTAYGHRHKILKGIEKLLISSSMSSSGKQSGRPTVTANENNMMIMPPNGVPVNVAPYTISNETNLNSTTLVVQLRPDDREYRAVEDEMQLTIRQHKDGGQSGGFFNSYRIIRIQKLINMKLWQRYIHRRSEICEENHGFANERMLFHGSPFINAIVQKGFDERHAYIGGMFGAGIYFAENSSKSNQYSYGYCGGNGCPLHKDRSCYICKRQMLLCRTALGKSFFQFSALKMAHAPPGHHSIVGRPSGGGLTFPEYVIYRGEQAYPEYIITYQIVKPENSFQGSQGRAYLFNSVVNVGCGTAEERVLLTGLHAVADIFCECCKTTLGWKYEHAYESTQKYKEGKYIIELAHMIKDNGWEEEQNEEKKR</sequence>
<feature type="repeat" description="ANK" evidence="11">
    <location>
        <begin position="1960"/>
        <end position="1992"/>
    </location>
</feature>
<dbReference type="PROSITE" id="PS50297">
    <property type="entry name" value="ANK_REP_REGION"/>
    <property type="match status" value="12"/>
</dbReference>
<feature type="compositionally biased region" description="Basic residues" evidence="13">
    <location>
        <begin position="1012"/>
        <end position="1039"/>
    </location>
</feature>
<dbReference type="Gene3D" id="3.40.50.300">
    <property type="entry name" value="P-loop containing nucleotide triphosphate hydrolases"/>
    <property type="match status" value="1"/>
</dbReference>
<evidence type="ECO:0000259" key="14">
    <source>
        <dbReference type="PROSITE" id="PS50105"/>
    </source>
</evidence>
<keyword evidence="8" id="KW-0638">Presynaptic neurotoxin</keyword>
<dbReference type="Pfam" id="PF00023">
    <property type="entry name" value="Ank"/>
    <property type="match status" value="3"/>
</dbReference>
<name>A0A9Q0RLA1_BLOTA</name>